<sequence>MQSIRLQTIENKEKAPDKQAKIPENTTVPFRITRSRRDYFRPEDLTCSLSGISQINCDSITSPTASRPMNIEDIVPELFGEKRVYYCQRCLNHGLREKRKNHKQNCAFSTCQCSDCIMVERRRELNSRLVQIEGEPGNQNSAESTCSAEENGGKAKERRPNCQRCAQHNVVNRLKGHKRACPFKECFCPKCQVVVERQKLMADQIKLRRRQKREKNISVERARTPAGSTPEVCLKCTQQAIGYQHLMSILDPSNVSDTFLNLSAVLQACPHKASSQNLIESPTTLVASPLSPFIIGQQPSVLSEVRQEPD</sequence>
<keyword evidence="4 5" id="KW-0539">Nucleus</keyword>
<dbReference type="SUPFAM" id="SSF82927">
    <property type="entry name" value="Cysteine-rich DNA binding domain, (DM domain)"/>
    <property type="match status" value="2"/>
</dbReference>
<dbReference type="Pfam" id="PF00751">
    <property type="entry name" value="DM"/>
    <property type="match status" value="2"/>
</dbReference>
<dbReference type="GO" id="GO:0000981">
    <property type="term" value="F:DNA-binding transcription factor activity, RNA polymerase II-specific"/>
    <property type="evidence" value="ECO:0007669"/>
    <property type="project" value="TreeGrafter"/>
</dbReference>
<dbReference type="Gene3D" id="4.10.1040.10">
    <property type="entry name" value="DM DNA-binding domain"/>
    <property type="match status" value="2"/>
</dbReference>
<dbReference type="GO" id="GO:0000978">
    <property type="term" value="F:RNA polymerase II cis-regulatory region sequence-specific DNA binding"/>
    <property type="evidence" value="ECO:0007669"/>
    <property type="project" value="TreeGrafter"/>
</dbReference>
<evidence type="ECO:0000313" key="8">
    <source>
        <dbReference type="EMBL" id="EPB79424.1"/>
    </source>
</evidence>
<evidence type="ECO:0000256" key="1">
    <source>
        <dbReference type="ARBA" id="ARBA00022723"/>
    </source>
</evidence>
<feature type="region of interest" description="Disordered" evidence="6">
    <location>
        <begin position="134"/>
        <end position="154"/>
    </location>
</feature>
<evidence type="ECO:0000256" key="5">
    <source>
        <dbReference type="PROSITE-ProRule" id="PRU00070"/>
    </source>
</evidence>
<evidence type="ECO:0000256" key="2">
    <source>
        <dbReference type="ARBA" id="ARBA00022833"/>
    </source>
</evidence>
<feature type="domain" description="DM" evidence="7">
    <location>
        <begin position="87"/>
        <end position="134"/>
    </location>
</feature>
<organism evidence="8 9">
    <name type="scientific">Ancylostoma ceylanicum</name>
    <dbReference type="NCBI Taxonomy" id="53326"/>
    <lineage>
        <taxon>Eukaryota</taxon>
        <taxon>Metazoa</taxon>
        <taxon>Ecdysozoa</taxon>
        <taxon>Nematoda</taxon>
        <taxon>Chromadorea</taxon>
        <taxon>Rhabditida</taxon>
        <taxon>Rhabditina</taxon>
        <taxon>Rhabditomorpha</taxon>
        <taxon>Strongyloidea</taxon>
        <taxon>Ancylostomatidae</taxon>
        <taxon>Ancylostomatinae</taxon>
        <taxon>Ancylostoma</taxon>
    </lineage>
</organism>
<evidence type="ECO:0000256" key="6">
    <source>
        <dbReference type="SAM" id="MobiDB-lite"/>
    </source>
</evidence>
<dbReference type="Proteomes" id="UP000054495">
    <property type="component" value="Unassembled WGS sequence"/>
</dbReference>
<dbReference type="FunFam" id="4.10.1040.10:FF:000001">
    <property type="entry name" value="doublesex- and mab-3-related transcription factor 1"/>
    <property type="match status" value="1"/>
</dbReference>
<accession>A0A0D6M5L4</accession>
<dbReference type="GO" id="GO:0005634">
    <property type="term" value="C:nucleus"/>
    <property type="evidence" value="ECO:0007669"/>
    <property type="project" value="UniProtKB-SubCell"/>
</dbReference>
<evidence type="ECO:0000313" key="9">
    <source>
        <dbReference type="Proteomes" id="UP000054495"/>
    </source>
</evidence>
<feature type="domain" description="DM" evidence="7">
    <location>
        <begin position="162"/>
        <end position="209"/>
    </location>
</feature>
<evidence type="ECO:0000256" key="3">
    <source>
        <dbReference type="ARBA" id="ARBA00023125"/>
    </source>
</evidence>
<dbReference type="PANTHER" id="PTHR12322:SF110">
    <property type="entry name" value="DOUBLESEX- AND MAB-3-RELATED TRANSCRIPTION FACTOR DMD-10"/>
    <property type="match status" value="1"/>
</dbReference>
<dbReference type="InterPro" id="IPR026607">
    <property type="entry name" value="DMRT"/>
</dbReference>
<evidence type="ECO:0000256" key="4">
    <source>
        <dbReference type="ARBA" id="ARBA00023242"/>
    </source>
</evidence>
<feature type="DNA-binding region" description="DM" evidence="5">
    <location>
        <begin position="162"/>
        <end position="209"/>
    </location>
</feature>
<protein>
    <submittedName>
        <fullName evidence="8">DM DNA binding domain protein</fullName>
    </submittedName>
</protein>
<dbReference type="GO" id="GO:0007548">
    <property type="term" value="P:sex differentiation"/>
    <property type="evidence" value="ECO:0007669"/>
    <property type="project" value="TreeGrafter"/>
</dbReference>
<feature type="DNA-binding region" description="DM" evidence="5">
    <location>
        <begin position="87"/>
        <end position="134"/>
    </location>
</feature>
<name>A0A0D6M5L4_9BILA</name>
<keyword evidence="9" id="KW-1185">Reference proteome</keyword>
<evidence type="ECO:0000259" key="7">
    <source>
        <dbReference type="PROSITE" id="PS50809"/>
    </source>
</evidence>
<keyword evidence="3 5" id="KW-0238">DNA-binding</keyword>
<comment type="subcellular location">
    <subcellularLocation>
        <location evidence="5">Nucleus</location>
    </subcellularLocation>
</comment>
<dbReference type="PROSITE" id="PS50809">
    <property type="entry name" value="DM_2"/>
    <property type="match status" value="2"/>
</dbReference>
<dbReference type="SMART" id="SM00301">
    <property type="entry name" value="DM"/>
    <property type="match status" value="2"/>
</dbReference>
<proteinExistence type="predicted"/>
<dbReference type="PANTHER" id="PTHR12322">
    <property type="entry name" value="DOUBLESEX AND MAB-3 RELATED TRANSCRIPTION FACTOR DMRT"/>
    <property type="match status" value="1"/>
</dbReference>
<reference evidence="8 9" key="1">
    <citation type="submission" date="2013-05" db="EMBL/GenBank/DDBJ databases">
        <title>Draft genome of the parasitic nematode Anyclostoma ceylanicum.</title>
        <authorList>
            <person name="Mitreva M."/>
        </authorList>
    </citation>
    <scope>NUCLEOTIDE SEQUENCE [LARGE SCALE GENOMIC DNA]</scope>
</reference>
<dbReference type="EMBL" id="KE124794">
    <property type="protein sequence ID" value="EPB79424.1"/>
    <property type="molecule type" value="Genomic_DNA"/>
</dbReference>
<dbReference type="GO" id="GO:0046872">
    <property type="term" value="F:metal ion binding"/>
    <property type="evidence" value="ECO:0007669"/>
    <property type="project" value="UniProtKB-KW"/>
</dbReference>
<dbReference type="InterPro" id="IPR001275">
    <property type="entry name" value="DM_DNA-bd"/>
</dbReference>
<dbReference type="AlphaFoldDB" id="A0A0D6M5L4"/>
<keyword evidence="2 5" id="KW-0862">Zinc</keyword>
<keyword evidence="1 5" id="KW-0479">Metal-binding</keyword>
<feature type="compositionally biased region" description="Polar residues" evidence="6">
    <location>
        <begin position="137"/>
        <end position="148"/>
    </location>
</feature>
<dbReference type="InterPro" id="IPR036407">
    <property type="entry name" value="DM_DNA-bd_sf"/>
</dbReference>
<gene>
    <name evidence="8" type="ORF">ANCCEY_01474</name>
</gene>
<dbReference type="PROSITE" id="PS40000">
    <property type="entry name" value="DM_1"/>
    <property type="match status" value="2"/>
</dbReference>